<dbReference type="KEGG" id="pib:BBD41_19575"/>
<proteinExistence type="predicted"/>
<reference evidence="1" key="1">
    <citation type="submission" date="2016-08" db="EMBL/GenBank/DDBJ databases">
        <title>Complete Genome Seqeunce of Paenibacillus sp. nov. IHBB 9852 from high altitute lake of Indian trans-Himalayas.</title>
        <authorList>
            <person name="Kiran S."/>
            <person name="Swarnkar M.K."/>
            <person name="Rana A."/>
            <person name="Tewari R."/>
            <person name="Gulati A."/>
        </authorList>
    </citation>
    <scope>NUCLEOTIDE SEQUENCE [LARGE SCALE GENOMIC DNA]</scope>
    <source>
        <strain evidence="1">IHBB 9852</strain>
    </source>
</reference>
<evidence type="ECO:0000313" key="1">
    <source>
        <dbReference type="EMBL" id="ANY74592.1"/>
    </source>
</evidence>
<dbReference type="Gene3D" id="2.60.40.1080">
    <property type="match status" value="1"/>
</dbReference>
<name>A0A1B2E3W2_9BACL</name>
<dbReference type="SUPFAM" id="SSF53474">
    <property type="entry name" value="alpha/beta-Hydrolases"/>
    <property type="match status" value="1"/>
</dbReference>
<sequence length="447" mass="49901">MVHSKSRHDERLVEIPHFASEILGNTRSLFVYLPPDYHENTERRYAVLYMHDGQHVFSADASGESWDMHVTADRLVAEGRMDGILIVGIATVPDQRLNEYFHEHPNMHLAFKPPFDGDRYEAFVIDEVMPYINRSFRTLTGPGHTAMMGSSAGGIVTYNIGFRRPDVFGQIAVMSPYFVKADFDEEGELREIPFYHRYGTHPKLRVWLDMGGAEGTFMEKYAREEAERLVADGFVPGEDLMLYLHPGAGHSQSDWAARAHAPLLYFFGRIGEAEALQICGDEIVGVKGPDKRINPVVTYTSGFMQSAMRATYTVLDPQLLEVKPDGTLIAKSPGTTRVIVQYGGCTADKEITIVDALPERVNVTVTVKVPASTPPYPSLYAGIEVKPAGDGLYKGSAMIPHGLTFTFKVSHGFGRHERLKPDSGITRRSFVASSDQELYYEVEGWET</sequence>
<dbReference type="InterPro" id="IPR029058">
    <property type="entry name" value="AB_hydrolase_fold"/>
</dbReference>
<dbReference type="RefSeq" id="WP_099478518.1">
    <property type="nucleotide sequence ID" value="NZ_CP016809.1"/>
</dbReference>
<dbReference type="InterPro" id="IPR050583">
    <property type="entry name" value="Mycobacterial_A85_antigen"/>
</dbReference>
<dbReference type="Pfam" id="PF00756">
    <property type="entry name" value="Esterase"/>
    <property type="match status" value="1"/>
</dbReference>
<dbReference type="InterPro" id="IPR000801">
    <property type="entry name" value="Esterase-like"/>
</dbReference>
<dbReference type="AlphaFoldDB" id="A0A1B2E3W2"/>
<protein>
    <submittedName>
        <fullName evidence="1">Esterase</fullName>
    </submittedName>
</protein>
<dbReference type="EMBL" id="CP016809">
    <property type="protein sequence ID" value="ANY74592.1"/>
    <property type="molecule type" value="Genomic_DNA"/>
</dbReference>
<gene>
    <name evidence="1" type="ORF">BBD41_19575</name>
</gene>
<organism evidence="1">
    <name type="scientific">Paenibacillus ihbetae</name>
    <dbReference type="NCBI Taxonomy" id="1870820"/>
    <lineage>
        <taxon>Bacteria</taxon>
        <taxon>Bacillati</taxon>
        <taxon>Bacillota</taxon>
        <taxon>Bacilli</taxon>
        <taxon>Bacillales</taxon>
        <taxon>Paenibacillaceae</taxon>
        <taxon>Paenibacillus</taxon>
    </lineage>
</organism>
<dbReference type="Gene3D" id="3.40.50.1820">
    <property type="entry name" value="alpha/beta hydrolase"/>
    <property type="match status" value="1"/>
</dbReference>
<dbReference type="PANTHER" id="PTHR48098">
    <property type="entry name" value="ENTEROCHELIN ESTERASE-RELATED"/>
    <property type="match status" value="1"/>
</dbReference>
<dbReference type="PANTHER" id="PTHR48098:SF6">
    <property type="entry name" value="FERRI-BACILLIBACTIN ESTERASE BESA"/>
    <property type="match status" value="1"/>
</dbReference>
<accession>A0A1B2E3W2</accession>